<keyword evidence="1" id="KW-0472">Membrane</keyword>
<evidence type="ECO:0000256" key="1">
    <source>
        <dbReference type="SAM" id="Phobius"/>
    </source>
</evidence>
<comment type="caution">
    <text evidence="2">The sequence shown here is derived from an EMBL/GenBank/DDBJ whole genome shotgun (WGS) entry which is preliminary data.</text>
</comment>
<dbReference type="SUPFAM" id="SSF48695">
    <property type="entry name" value="Multiheme cytochromes"/>
    <property type="match status" value="1"/>
</dbReference>
<dbReference type="PANTHER" id="PTHR39425">
    <property type="entry name" value="LIPOPROTEIN CYTOCHROME C"/>
    <property type="match status" value="1"/>
</dbReference>
<feature type="transmembrane region" description="Helical" evidence="1">
    <location>
        <begin position="16"/>
        <end position="33"/>
    </location>
</feature>
<organism evidence="2 3">
    <name type="scientific">Pacificimonas flava</name>
    <dbReference type="NCBI Taxonomy" id="1234595"/>
    <lineage>
        <taxon>Bacteria</taxon>
        <taxon>Pseudomonadati</taxon>
        <taxon>Pseudomonadota</taxon>
        <taxon>Alphaproteobacteria</taxon>
        <taxon>Sphingomonadales</taxon>
        <taxon>Sphingosinicellaceae</taxon>
        <taxon>Pacificimonas</taxon>
    </lineage>
</organism>
<dbReference type="Gene3D" id="3.90.10.10">
    <property type="entry name" value="Cytochrome C3"/>
    <property type="match status" value="2"/>
</dbReference>
<reference evidence="2 3" key="1">
    <citation type="journal article" date="2013" name="Genome Announc.">
        <title>Draft Genome Sequence of Strain JLT2015T, Belonging to the Family Sphingomonadaceae of the Alphaproteobacteria.</title>
        <authorList>
            <person name="Tang K."/>
            <person name="Liu K."/>
            <person name="Li S."/>
            <person name="Jiao N."/>
        </authorList>
    </citation>
    <scope>NUCLEOTIDE SEQUENCE [LARGE SCALE GENOMIC DNA]</scope>
    <source>
        <strain evidence="2 3">JLT2015</strain>
    </source>
</reference>
<dbReference type="PANTHER" id="PTHR39425:SF1">
    <property type="entry name" value="CYTOCHROME C7-LIKE DOMAIN-CONTAINING PROTEIN"/>
    <property type="match status" value="1"/>
</dbReference>
<keyword evidence="3" id="KW-1185">Reference proteome</keyword>
<dbReference type="RefSeq" id="WP_008599830.1">
    <property type="nucleotide sequence ID" value="NZ_AMRV01000001.1"/>
</dbReference>
<dbReference type="CDD" id="cd08168">
    <property type="entry name" value="Cytochrom_C3"/>
    <property type="match status" value="1"/>
</dbReference>
<dbReference type="Proteomes" id="UP000011717">
    <property type="component" value="Unassembled WGS sequence"/>
</dbReference>
<accession>M2TRQ8</accession>
<protein>
    <submittedName>
        <fullName evidence="2">Chaperone protein HtpG</fullName>
    </submittedName>
</protein>
<sequence length="224" mass="23970">MTQLFGRNADRKLRRGAALVVVLAVSVLLFGYFRVRSDSYWHVGIAREQPVPFNHKLHVQGLKMECGYCHTGATSMAGAGMPSAQNCLTCHSEIWRGVPALEPLHTSAELGTPIPWNSVIWFPDHARFHHGSHIAAGVACSTCHGDVGAMTETSAAVRLTMDFCVDCHEDAMAETGARGSAVTALPAAAFLQRKGSASPAAEGMDPPASHQDGRSLTDCSVCHY</sequence>
<dbReference type="AlphaFoldDB" id="M2TRQ8"/>
<name>M2TRQ8_9SPHN</name>
<dbReference type="OrthoDB" id="9814800at2"/>
<proteinExistence type="predicted"/>
<keyword evidence="1" id="KW-1133">Transmembrane helix</keyword>
<dbReference type="InterPro" id="IPR036280">
    <property type="entry name" value="Multihaem_cyt_sf"/>
</dbReference>
<evidence type="ECO:0000313" key="2">
    <source>
        <dbReference type="EMBL" id="EMD84466.1"/>
    </source>
</evidence>
<dbReference type="EMBL" id="AMRV01000001">
    <property type="protein sequence ID" value="EMD84466.1"/>
    <property type="molecule type" value="Genomic_DNA"/>
</dbReference>
<gene>
    <name evidence="2" type="ORF">C725_0396</name>
</gene>
<evidence type="ECO:0000313" key="3">
    <source>
        <dbReference type="Proteomes" id="UP000011717"/>
    </source>
</evidence>
<keyword evidence="1" id="KW-0812">Transmembrane</keyword>